<name>A0AAV9ZF86_9AGAR</name>
<evidence type="ECO:0000313" key="2">
    <source>
        <dbReference type="EMBL" id="KAK6980701.1"/>
    </source>
</evidence>
<dbReference type="AlphaFoldDB" id="A0AAV9ZF86"/>
<sequence length="684" mass="76470">MSSFSSYPEIGVPFNLLANRSDDVPLGPFDSRVSAVLTYDGESYYVLTNTDYVPALPVRPNHSIVLRQDMRYGEDDPTLWPQNYSANFCHLAAIQAKPLGKLGQQREISVMWWNPTLDDFLLPGVGSSITRGLGKLKGPDLARLLKVLREFVAQSKTVGAVMDRVRSFFDPLVKQIRLGLERLESLPSTFVQAVTTVTALQRAFLEADALLRYMTVFKPRMELNSDSRPPPAENCVGVFTMHVEVAQHLRDAGLPYWLLQPTFTFRDANILEIVTPRQPADYLTLDPAEAAQPVPSKPDIDSKIDTIHRCSRFVSWYKDPFASSTPLPSAPQTPPTNQNDVATSAKRYEPYPLQHSTTASSSSPRPHHRPPPRGSESRATGSSRGSHNPRSGRDKFTLLDRQEMPSSIPAWEDALKGVDRSVAPLPRSPNDGHYVLPEPGLIISSDDPARRQLFLHHINVLMDALLYRLSDPAHPHQLLSSQQWRDVLVGKAVAGQREVVHGKQKQQTKASMRSVVLHDLVGPALWACGLIECAEYPAAVGSFPLVSLNRSREILWLLAETNFRFEFVALDRRASGQDREDECRECFVGGMLMGMPTDLGKKGLASMTRAERLPFLRRIAKLMSTWDPRPRSAVIAESYAKNEWSGEEIVALEEAVATHYTQCFYRYFGRAAVIPMRIVHELGT</sequence>
<feature type="region of interest" description="Disordered" evidence="1">
    <location>
        <begin position="353"/>
        <end position="400"/>
    </location>
</feature>
<comment type="caution">
    <text evidence="2">The sequence shown here is derived from an EMBL/GenBank/DDBJ whole genome shotgun (WGS) entry which is preliminary data.</text>
</comment>
<evidence type="ECO:0000256" key="1">
    <source>
        <dbReference type="SAM" id="MobiDB-lite"/>
    </source>
</evidence>
<reference evidence="2 3" key="1">
    <citation type="journal article" date="2024" name="J Genomics">
        <title>Draft genome sequencing and assembly of Favolaschia claudopus CIRM-BRFM 2984 isolated from oak limbs.</title>
        <authorList>
            <person name="Navarro D."/>
            <person name="Drula E."/>
            <person name="Chaduli D."/>
            <person name="Cazenave R."/>
            <person name="Ahrendt S."/>
            <person name="Wang J."/>
            <person name="Lipzen A."/>
            <person name="Daum C."/>
            <person name="Barry K."/>
            <person name="Grigoriev I.V."/>
            <person name="Favel A."/>
            <person name="Rosso M.N."/>
            <person name="Martin F."/>
        </authorList>
    </citation>
    <scope>NUCLEOTIDE SEQUENCE [LARGE SCALE GENOMIC DNA]</scope>
    <source>
        <strain evidence="2 3">CIRM-BRFM 2984</strain>
    </source>
</reference>
<feature type="compositionally biased region" description="Basic and acidic residues" evidence="1">
    <location>
        <begin position="391"/>
        <end position="400"/>
    </location>
</feature>
<feature type="compositionally biased region" description="Polar residues" evidence="1">
    <location>
        <begin position="379"/>
        <end position="389"/>
    </location>
</feature>
<dbReference type="EMBL" id="JAWWNJ010000157">
    <property type="protein sequence ID" value="KAK6980701.1"/>
    <property type="molecule type" value="Genomic_DNA"/>
</dbReference>
<keyword evidence="3" id="KW-1185">Reference proteome</keyword>
<protein>
    <submittedName>
        <fullName evidence="2">Uncharacterized protein</fullName>
    </submittedName>
</protein>
<gene>
    <name evidence="2" type="ORF">R3P38DRAFT_3235307</name>
</gene>
<evidence type="ECO:0000313" key="3">
    <source>
        <dbReference type="Proteomes" id="UP001362999"/>
    </source>
</evidence>
<proteinExistence type="predicted"/>
<dbReference type="Proteomes" id="UP001362999">
    <property type="component" value="Unassembled WGS sequence"/>
</dbReference>
<organism evidence="2 3">
    <name type="scientific">Favolaschia claudopus</name>
    <dbReference type="NCBI Taxonomy" id="2862362"/>
    <lineage>
        <taxon>Eukaryota</taxon>
        <taxon>Fungi</taxon>
        <taxon>Dikarya</taxon>
        <taxon>Basidiomycota</taxon>
        <taxon>Agaricomycotina</taxon>
        <taxon>Agaricomycetes</taxon>
        <taxon>Agaricomycetidae</taxon>
        <taxon>Agaricales</taxon>
        <taxon>Marasmiineae</taxon>
        <taxon>Mycenaceae</taxon>
        <taxon>Favolaschia</taxon>
    </lineage>
</organism>
<accession>A0AAV9ZF86</accession>